<feature type="compositionally biased region" description="Basic and acidic residues" evidence="1">
    <location>
        <begin position="21"/>
        <end position="50"/>
    </location>
</feature>
<organism evidence="2">
    <name type="scientific">Oryza sativa subsp. japonica</name>
    <name type="common">Rice</name>
    <dbReference type="NCBI Taxonomy" id="39947"/>
    <lineage>
        <taxon>Eukaryota</taxon>
        <taxon>Viridiplantae</taxon>
        <taxon>Streptophyta</taxon>
        <taxon>Embryophyta</taxon>
        <taxon>Tracheophyta</taxon>
        <taxon>Spermatophyta</taxon>
        <taxon>Magnoliopsida</taxon>
        <taxon>Liliopsida</taxon>
        <taxon>Poales</taxon>
        <taxon>Poaceae</taxon>
        <taxon>BOP clade</taxon>
        <taxon>Oryzoideae</taxon>
        <taxon>Oryzeae</taxon>
        <taxon>Oryzinae</taxon>
        <taxon>Oryza</taxon>
        <taxon>Oryza sativa</taxon>
    </lineage>
</organism>
<reference evidence="2" key="1">
    <citation type="journal article" date="2002" name="Nature">
        <title>The genome sequence and structure of rice chromosome 1.</title>
        <authorList>
            <person name="Sasaki T."/>
            <person name="Matsumoto T."/>
            <person name="Yamamoto K."/>
            <person name="Sakata K."/>
            <person name="Baba T."/>
            <person name="Katayose Y."/>
            <person name="Wu J."/>
            <person name="Niimura Y."/>
            <person name="Cheng Z."/>
            <person name="Nagamura Y."/>
            <person name="Antonio B.A."/>
            <person name="Kanamori H."/>
            <person name="Hosokawa S."/>
            <person name="Masukawa M."/>
            <person name="Arikawa K."/>
            <person name="Chiden Y."/>
            <person name="Hayashi M."/>
            <person name="Okamoto M."/>
            <person name="Ando T."/>
            <person name="Aoki H."/>
            <person name="Arita K."/>
            <person name="Hamada M."/>
            <person name="Harada C."/>
            <person name="Hijishita S."/>
            <person name="Honda M."/>
            <person name="Ichikawa Y."/>
            <person name="Idonuma A."/>
            <person name="Iijima M."/>
            <person name="Ikeda M."/>
            <person name="Ikeno M."/>
            <person name="Itoh S."/>
            <person name="Itoh T."/>
            <person name="Itoh Y."/>
            <person name="Itoh Y."/>
            <person name="Iwabuchi A."/>
            <person name="Kamiya K."/>
            <person name="Karasawa W."/>
            <person name="Katagiri S."/>
            <person name="Kikuta A."/>
            <person name="Kobayashi N."/>
            <person name="Kono I."/>
            <person name="Machita K."/>
            <person name="Maehara T."/>
            <person name="Mizuno H."/>
            <person name="Mizubayashi T."/>
            <person name="Mukai Y."/>
            <person name="Nagasaki H."/>
            <person name="Nakashima M."/>
            <person name="Nakama Y."/>
            <person name="Nakamichi Y."/>
            <person name="Nakamura M."/>
            <person name="Namiki N."/>
            <person name="Negishi M."/>
            <person name="Ohta I."/>
            <person name="Ono N."/>
            <person name="Saji S."/>
            <person name="Sakai K."/>
            <person name="Shibata M."/>
            <person name="Shimokawa T."/>
            <person name="Shomura A."/>
            <person name="Song J."/>
            <person name="Takazaki Y."/>
            <person name="Terasawa K."/>
            <person name="Tsuji K."/>
            <person name="Waki K."/>
            <person name="Yamagata H."/>
            <person name="Yamane H."/>
            <person name="Yoshiki S."/>
            <person name="Yoshihara R."/>
            <person name="Yukawa K."/>
            <person name="Zhong H."/>
            <person name="Iwama H."/>
            <person name="Endo T."/>
            <person name="Ito H."/>
            <person name="Hahn J.H."/>
            <person name="Kim H.I."/>
            <person name="Eun M.Y."/>
            <person name="Yano M."/>
            <person name="Jiang J."/>
            <person name="Gojobori T."/>
        </authorList>
    </citation>
    <scope>NUCLEOTIDE SEQUENCE [LARGE SCALE GENOMIC DNA]</scope>
</reference>
<feature type="compositionally biased region" description="Basic and acidic residues" evidence="1">
    <location>
        <begin position="1"/>
        <end position="12"/>
    </location>
</feature>
<dbReference type="EMBL" id="AP003332">
    <property type="protein sequence ID" value="BAC05561.1"/>
    <property type="molecule type" value="Genomic_DNA"/>
</dbReference>
<gene>
    <name evidence="2" type="primary">B1097D05.15</name>
</gene>
<proteinExistence type="predicted"/>
<dbReference type="AlphaFoldDB" id="Q8LJ82"/>
<dbReference type="Proteomes" id="UP000817658">
    <property type="component" value="Chromosome 1"/>
</dbReference>
<sequence>MERGRREKEREPAGATAVAGEVERARRRDGGSGRKGEEAAGAVERAREAADDAEQDNVLLVTTFLIVVAVGGCRAERFLREGSAAGEPIRARLACASPPSLQLGVLGTTTRKGGERNQLPTTAEAGERGAGLLTLADQALAPSHSPASVPPAARAAPFAALARRRSAAVQSRRRARPD</sequence>
<evidence type="ECO:0000313" key="2">
    <source>
        <dbReference type="EMBL" id="BAC05561.1"/>
    </source>
</evidence>
<feature type="region of interest" description="Disordered" evidence="1">
    <location>
        <begin position="1"/>
        <end position="52"/>
    </location>
</feature>
<evidence type="ECO:0000256" key="1">
    <source>
        <dbReference type="SAM" id="MobiDB-lite"/>
    </source>
</evidence>
<name>Q8LJ82_ORYSJ</name>
<accession>Q8LJ82</accession>
<protein>
    <submittedName>
        <fullName evidence="2">Uncharacterized protein</fullName>
    </submittedName>
</protein>